<keyword evidence="1" id="KW-0175">Coiled coil</keyword>
<feature type="compositionally biased region" description="Polar residues" evidence="2">
    <location>
        <begin position="103"/>
        <end position="120"/>
    </location>
</feature>
<keyword evidence="4" id="KW-1185">Reference proteome</keyword>
<feature type="coiled-coil region" evidence="1">
    <location>
        <begin position="308"/>
        <end position="343"/>
    </location>
</feature>
<protein>
    <submittedName>
        <fullName evidence="3">Uncharacterized protein</fullName>
    </submittedName>
</protein>
<feature type="coiled-coil region" evidence="1">
    <location>
        <begin position="9"/>
        <end position="36"/>
    </location>
</feature>
<reference evidence="4" key="1">
    <citation type="journal article" date="2023" name="Commun. Biol.">
        <title>Genome analysis of Parmales, the sister group of diatoms, reveals the evolutionary specialization of diatoms from phago-mixotrophs to photoautotrophs.</title>
        <authorList>
            <person name="Ban H."/>
            <person name="Sato S."/>
            <person name="Yoshikawa S."/>
            <person name="Yamada K."/>
            <person name="Nakamura Y."/>
            <person name="Ichinomiya M."/>
            <person name="Sato N."/>
            <person name="Blanc-Mathieu R."/>
            <person name="Endo H."/>
            <person name="Kuwata A."/>
            <person name="Ogata H."/>
        </authorList>
    </citation>
    <scope>NUCLEOTIDE SEQUENCE [LARGE SCALE GENOMIC DNA]</scope>
    <source>
        <strain evidence="4">NIES 3700</strain>
    </source>
</reference>
<evidence type="ECO:0000256" key="1">
    <source>
        <dbReference type="SAM" id="Coils"/>
    </source>
</evidence>
<evidence type="ECO:0000313" key="4">
    <source>
        <dbReference type="Proteomes" id="UP001165122"/>
    </source>
</evidence>
<organism evidence="3 4">
    <name type="scientific">Triparma laevis f. longispina</name>
    <dbReference type="NCBI Taxonomy" id="1714387"/>
    <lineage>
        <taxon>Eukaryota</taxon>
        <taxon>Sar</taxon>
        <taxon>Stramenopiles</taxon>
        <taxon>Ochrophyta</taxon>
        <taxon>Bolidophyceae</taxon>
        <taxon>Parmales</taxon>
        <taxon>Triparmaceae</taxon>
        <taxon>Triparma</taxon>
    </lineage>
</organism>
<feature type="compositionally biased region" description="Basic and acidic residues" evidence="2">
    <location>
        <begin position="156"/>
        <end position="174"/>
    </location>
</feature>
<accession>A0A9W7FKM5</accession>
<name>A0A9W7FKM5_9STRA</name>
<feature type="region of interest" description="Disordered" evidence="2">
    <location>
        <begin position="228"/>
        <end position="286"/>
    </location>
</feature>
<dbReference type="Proteomes" id="UP001165122">
    <property type="component" value="Unassembled WGS sequence"/>
</dbReference>
<gene>
    <name evidence="3" type="ORF">TrLO_g916</name>
</gene>
<feature type="compositionally biased region" description="Gly residues" evidence="2">
    <location>
        <begin position="122"/>
        <end position="146"/>
    </location>
</feature>
<evidence type="ECO:0000313" key="3">
    <source>
        <dbReference type="EMBL" id="GMI13780.1"/>
    </source>
</evidence>
<comment type="caution">
    <text evidence="3">The sequence shown here is derived from an EMBL/GenBank/DDBJ whole genome shotgun (WGS) entry which is preliminary data.</text>
</comment>
<dbReference type="EMBL" id="BRXW01000200">
    <property type="protein sequence ID" value="GMI13780.1"/>
    <property type="molecule type" value="Genomic_DNA"/>
</dbReference>
<feature type="region of interest" description="Disordered" evidence="2">
    <location>
        <begin position="94"/>
        <end position="174"/>
    </location>
</feature>
<sequence>MKDSEVALLQEILLRLSSLESRMTSIENSMDVLDKRKLVITTPTPNALPGYAGYDEKYANMQYGNQKNNRGRKEEVGGDFGPVTSGNTYMLGQSMSGHRHTGSSKGEQGLQTTQTQAKNTTRGGGVDFGLGVTGGGEFDGEFGGGEGEGEGEGEVWGERGDVDGGEGREEWVRGREELGFDHRVVEAGELALMKRPMSAGGAGGALRTSAASRTFETAESVARYLGPQTIQTPGTGKKKIVLGSGGGSKNNQRPSSAAFGLGKGGGVGGGERKKERPKTATARLSGRLSRITAKVDSRKDVGENFNVLTEEQKAAIKLKREKKKEHRKELERESLRKKVLNASSKGTIYRHIQGAKGSEGRVMEPEAISGSHREGKVYYKFENGQKDKNPAKINMYSLSASGSMY</sequence>
<evidence type="ECO:0000256" key="2">
    <source>
        <dbReference type="SAM" id="MobiDB-lite"/>
    </source>
</evidence>
<proteinExistence type="predicted"/>
<dbReference type="OrthoDB" id="10506520at2759"/>
<dbReference type="AlphaFoldDB" id="A0A9W7FKM5"/>